<dbReference type="EMBL" id="REGN01012353">
    <property type="protein sequence ID" value="RMZ95678.1"/>
    <property type="molecule type" value="Genomic_DNA"/>
</dbReference>
<proteinExistence type="predicted"/>
<comment type="caution">
    <text evidence="1">The sequence shown here is derived from an EMBL/GenBank/DDBJ whole genome shotgun (WGS) entry which is preliminary data.</text>
</comment>
<accession>A0A3M7P9E1</accession>
<sequence length="70" mass="8445">MRTMLTRQGKVCQNKNYQLFDYNFKEKKIQFRKHLFRNAVFILGSRQMSKVSFMAYTEPKAGRFTNTKNQ</sequence>
<gene>
    <name evidence="1" type="ORF">BpHYR1_051753</name>
</gene>
<reference evidence="1 2" key="1">
    <citation type="journal article" date="2018" name="Sci. Rep.">
        <title>Genomic signatures of local adaptation to the degree of environmental predictability in rotifers.</title>
        <authorList>
            <person name="Franch-Gras L."/>
            <person name="Hahn C."/>
            <person name="Garcia-Roger E.M."/>
            <person name="Carmona M.J."/>
            <person name="Serra M."/>
            <person name="Gomez A."/>
        </authorList>
    </citation>
    <scope>NUCLEOTIDE SEQUENCE [LARGE SCALE GENOMIC DNA]</scope>
    <source>
        <strain evidence="1">HYR1</strain>
    </source>
</reference>
<keyword evidence="2" id="KW-1185">Reference proteome</keyword>
<name>A0A3M7P9E1_BRAPC</name>
<organism evidence="1 2">
    <name type="scientific">Brachionus plicatilis</name>
    <name type="common">Marine rotifer</name>
    <name type="synonym">Brachionus muelleri</name>
    <dbReference type="NCBI Taxonomy" id="10195"/>
    <lineage>
        <taxon>Eukaryota</taxon>
        <taxon>Metazoa</taxon>
        <taxon>Spiralia</taxon>
        <taxon>Gnathifera</taxon>
        <taxon>Rotifera</taxon>
        <taxon>Eurotatoria</taxon>
        <taxon>Monogononta</taxon>
        <taxon>Pseudotrocha</taxon>
        <taxon>Ploima</taxon>
        <taxon>Brachionidae</taxon>
        <taxon>Brachionus</taxon>
    </lineage>
</organism>
<evidence type="ECO:0000313" key="1">
    <source>
        <dbReference type="EMBL" id="RMZ95678.1"/>
    </source>
</evidence>
<dbReference type="Proteomes" id="UP000276133">
    <property type="component" value="Unassembled WGS sequence"/>
</dbReference>
<protein>
    <submittedName>
        <fullName evidence="1">Uncharacterized protein</fullName>
    </submittedName>
</protein>
<evidence type="ECO:0000313" key="2">
    <source>
        <dbReference type="Proteomes" id="UP000276133"/>
    </source>
</evidence>
<dbReference type="AlphaFoldDB" id="A0A3M7P9E1"/>